<evidence type="ECO:0000313" key="8">
    <source>
        <dbReference type="EMBL" id="RRJ29445.1"/>
    </source>
</evidence>
<evidence type="ECO:0000256" key="5">
    <source>
        <dbReference type="RuleBase" id="RU363032"/>
    </source>
</evidence>
<feature type="region of interest" description="Disordered" evidence="6">
    <location>
        <begin position="1"/>
        <end position="25"/>
    </location>
</feature>
<name>A0A3P3R7V4_9EURY</name>
<feature type="domain" description="ABC transmembrane type-1" evidence="7">
    <location>
        <begin position="116"/>
        <end position="306"/>
    </location>
</feature>
<feature type="compositionally biased region" description="Acidic residues" evidence="6">
    <location>
        <begin position="9"/>
        <end position="18"/>
    </location>
</feature>
<dbReference type="InterPro" id="IPR035906">
    <property type="entry name" value="MetI-like_sf"/>
</dbReference>
<dbReference type="CDD" id="cd06261">
    <property type="entry name" value="TM_PBP2"/>
    <property type="match status" value="1"/>
</dbReference>
<dbReference type="OrthoDB" id="312811at2157"/>
<dbReference type="RefSeq" id="WP_124955434.1">
    <property type="nucleotide sequence ID" value="NZ_RRCH01000028.1"/>
</dbReference>
<dbReference type="PANTHER" id="PTHR42729:SF1">
    <property type="entry name" value="OLIGO_DIPEPTIDE TRANSPORT, PERMEASE PROTEIN (DPPC-2)"/>
    <property type="match status" value="1"/>
</dbReference>
<comment type="caution">
    <text evidence="8">The sequence shown here is derived from an EMBL/GenBank/DDBJ whole genome shotgun (WGS) entry which is preliminary data.</text>
</comment>
<evidence type="ECO:0000256" key="4">
    <source>
        <dbReference type="ARBA" id="ARBA00023136"/>
    </source>
</evidence>
<comment type="similarity">
    <text evidence="5">Belongs to the binding-protein-dependent transport system permease family.</text>
</comment>
<keyword evidence="2 5" id="KW-0812">Transmembrane</keyword>
<comment type="subcellular location">
    <subcellularLocation>
        <location evidence="5">Cell membrane</location>
        <topology evidence="5">Multi-pass membrane protein</topology>
    </subcellularLocation>
    <subcellularLocation>
        <location evidence="1">Membrane</location>
        <topology evidence="1">Multi-pass membrane protein</topology>
    </subcellularLocation>
</comment>
<feature type="transmembrane region" description="Helical" evidence="5">
    <location>
        <begin position="115"/>
        <end position="136"/>
    </location>
</feature>
<sequence>MSSERSDDSDGLGDLFDADTDRETVPQTQRLKRQFDLYVAAPFRVAMTDWRAIVGTAIILMFVLMGTVGVWLVDKPTSGDAPVLEPPFQNPSYVLGTDTFGQPIGAQLIHATPDMFRMVFAGAVVSVGVAALVGVLSGFRRGSTLDTILMMITDIIITIPGLPLVIVLVAIFQPGNPYVIGVLLGLDNWPGLARTVRSQVLSIREESYVEASRIMGISTGTILRRDVIAQLMPYITVNSALASRRIIFESVGLYFLGILPFTTFNWGVMMNIAYEGNALNRPSMYHFLAFPLLTIFLMSFGLVLFSQGMDSVFNVRLRARHSATIDEGDSDS</sequence>
<dbReference type="AlphaFoldDB" id="A0A3P3R7V4"/>
<accession>A0A3P3R7V4</accession>
<keyword evidence="3 5" id="KW-1133">Transmembrane helix</keyword>
<evidence type="ECO:0000259" key="7">
    <source>
        <dbReference type="PROSITE" id="PS50928"/>
    </source>
</evidence>
<keyword evidence="4 5" id="KW-0472">Membrane</keyword>
<evidence type="ECO:0000313" key="9">
    <source>
        <dbReference type="Proteomes" id="UP000282322"/>
    </source>
</evidence>
<proteinExistence type="inferred from homology"/>
<dbReference type="Pfam" id="PF00528">
    <property type="entry name" value="BPD_transp_1"/>
    <property type="match status" value="1"/>
</dbReference>
<evidence type="ECO:0000256" key="6">
    <source>
        <dbReference type="SAM" id="MobiDB-lite"/>
    </source>
</evidence>
<evidence type="ECO:0000256" key="1">
    <source>
        <dbReference type="ARBA" id="ARBA00004141"/>
    </source>
</evidence>
<dbReference type="PANTHER" id="PTHR42729">
    <property type="entry name" value="OLIGO/DIPEPTIDE TRANSPORT, PERMEASE PROTEIN (DPPC-2)"/>
    <property type="match status" value="1"/>
</dbReference>
<feature type="transmembrane region" description="Helical" evidence="5">
    <location>
        <begin position="285"/>
        <end position="306"/>
    </location>
</feature>
<dbReference type="Gene3D" id="1.10.3720.10">
    <property type="entry name" value="MetI-like"/>
    <property type="match status" value="1"/>
</dbReference>
<dbReference type="PROSITE" id="PS50928">
    <property type="entry name" value="ABC_TM1"/>
    <property type="match status" value="1"/>
</dbReference>
<reference evidence="8 9" key="1">
    <citation type="submission" date="2018-11" db="EMBL/GenBank/DDBJ databases">
        <title>Taxonoimc description of Halomarina strain SPP-AMP-1.</title>
        <authorList>
            <person name="Pal Y."/>
            <person name="Srinivasana K."/>
            <person name="Verma A."/>
            <person name="Kumar P."/>
        </authorList>
    </citation>
    <scope>NUCLEOTIDE SEQUENCE [LARGE SCALE GENOMIC DNA]</scope>
    <source>
        <strain evidence="8 9">SPP-AMP-1</strain>
    </source>
</reference>
<evidence type="ECO:0000256" key="2">
    <source>
        <dbReference type="ARBA" id="ARBA00022692"/>
    </source>
</evidence>
<evidence type="ECO:0000256" key="3">
    <source>
        <dbReference type="ARBA" id="ARBA00022989"/>
    </source>
</evidence>
<dbReference type="GO" id="GO:0055085">
    <property type="term" value="P:transmembrane transport"/>
    <property type="evidence" value="ECO:0007669"/>
    <property type="project" value="InterPro"/>
</dbReference>
<feature type="transmembrane region" description="Helical" evidence="5">
    <location>
        <begin position="251"/>
        <end position="273"/>
    </location>
</feature>
<organism evidence="8 9">
    <name type="scientific">Halocatena pleomorpha</name>
    <dbReference type="NCBI Taxonomy" id="1785090"/>
    <lineage>
        <taxon>Archaea</taxon>
        <taxon>Methanobacteriati</taxon>
        <taxon>Methanobacteriota</taxon>
        <taxon>Stenosarchaea group</taxon>
        <taxon>Halobacteria</taxon>
        <taxon>Halobacteriales</taxon>
        <taxon>Natronomonadaceae</taxon>
        <taxon>Halocatena</taxon>
    </lineage>
</organism>
<dbReference type="InterPro" id="IPR000515">
    <property type="entry name" value="MetI-like"/>
</dbReference>
<dbReference type="SUPFAM" id="SSF161098">
    <property type="entry name" value="MetI-like"/>
    <property type="match status" value="1"/>
</dbReference>
<feature type="transmembrane region" description="Helical" evidence="5">
    <location>
        <begin position="52"/>
        <end position="73"/>
    </location>
</feature>
<keyword evidence="5" id="KW-0813">Transport</keyword>
<protein>
    <submittedName>
        <fullName evidence="8">ABC transporter permease</fullName>
    </submittedName>
</protein>
<dbReference type="GO" id="GO:0005886">
    <property type="term" value="C:plasma membrane"/>
    <property type="evidence" value="ECO:0007669"/>
    <property type="project" value="UniProtKB-SubCell"/>
</dbReference>
<dbReference type="Proteomes" id="UP000282322">
    <property type="component" value="Unassembled WGS sequence"/>
</dbReference>
<keyword evidence="9" id="KW-1185">Reference proteome</keyword>
<feature type="transmembrane region" description="Helical" evidence="5">
    <location>
        <begin position="148"/>
        <end position="172"/>
    </location>
</feature>
<dbReference type="EMBL" id="RRCH01000028">
    <property type="protein sequence ID" value="RRJ29445.1"/>
    <property type="molecule type" value="Genomic_DNA"/>
</dbReference>
<gene>
    <name evidence="8" type="ORF">EIK79_12450</name>
</gene>